<feature type="region of interest" description="Disordered" evidence="2">
    <location>
        <begin position="398"/>
        <end position="425"/>
    </location>
</feature>
<sequence>MILDQNQYSSMSGRSIEGSSAAADPSNANLDSLIGGSIRILNSCGYPKPINSKNANRTKPSKPSFKQTQSSKSSSYQNSLSMKNITDIPCKQDYSLDHYNNLQLALRAATAALQKSKITASSNYIPLENAPKKDLTAHATKCSKSPSESSTSSNQVLSGSASSALLTSNQSVFQPYHKLKQKTQKSNQTLNLTAKSKLYRNTLVIDTAQTEPANNSNVSSANTNTVSNSTSSALSSSSLSNQKLDTSDYDNIDNDVDSSKLKKISIQINPLRRHKSASTDVLNSSVKTSNDIDEDSLNNYKHIKADFDSIFNNLDKEISNIHSASPQPPKIQPYSGVLSKSLFSLVLKPQPVKPVREHPAKTEAAKHAASTRSLMKKKCVSTNNLLIESAKRCDLTEPRVENTNSSKSVTTLNSKNDADSSDNSVDIDDVDCDYESHQVDGDLYVDDFSEKDRKIRGLEAELRSKDDTIIELKKKLATEMEKSKYNQRKVCREQSESEKLAYEHKLSELKAHFSQQLSLFEENERLQMQSKLTSLQKIYNDLKMNYKKNLDSELKALRSKLSESEANGEKLLKQLQTCQKATNSSSTQTSSANERDLANNNEIIYFLRKLKSENNELRLQVESERRRFQNEKEKWLMQLQSLKRNSVSSNENLANSQSQTIVKKNHAVRNQNGNIVNYINNSNQTNSEHTKSKSSQASAKQQSAKQFCRFVDNFIKPRD</sequence>
<protein>
    <submittedName>
        <fullName evidence="3">Uncharacterized protein</fullName>
    </submittedName>
</protein>
<dbReference type="AlphaFoldDB" id="A0A3M7RIT6"/>
<feature type="coiled-coil region" evidence="1">
    <location>
        <begin position="607"/>
        <end position="645"/>
    </location>
</feature>
<comment type="caution">
    <text evidence="3">The sequence shown here is derived from an EMBL/GenBank/DDBJ whole genome shotgun (WGS) entry which is preliminary data.</text>
</comment>
<reference evidence="3 4" key="1">
    <citation type="journal article" date="2018" name="Sci. Rep.">
        <title>Genomic signatures of local adaptation to the degree of environmental predictability in rotifers.</title>
        <authorList>
            <person name="Franch-Gras L."/>
            <person name="Hahn C."/>
            <person name="Garcia-Roger E.M."/>
            <person name="Carmona M.J."/>
            <person name="Serra M."/>
            <person name="Gomez A."/>
        </authorList>
    </citation>
    <scope>NUCLEOTIDE SEQUENCE [LARGE SCALE GENOMIC DNA]</scope>
    <source>
        <strain evidence="3">HYR1</strain>
    </source>
</reference>
<feature type="compositionally biased region" description="Low complexity" evidence="2">
    <location>
        <begin position="143"/>
        <end position="156"/>
    </location>
</feature>
<feature type="coiled-coil region" evidence="1">
    <location>
        <begin position="455"/>
        <end position="512"/>
    </location>
</feature>
<name>A0A3M7RIT6_BRAPC</name>
<accession>A0A3M7RIT6</accession>
<feature type="region of interest" description="Disordered" evidence="2">
    <location>
        <begin position="49"/>
        <end position="78"/>
    </location>
</feature>
<evidence type="ECO:0000256" key="2">
    <source>
        <dbReference type="SAM" id="MobiDB-lite"/>
    </source>
</evidence>
<evidence type="ECO:0000256" key="1">
    <source>
        <dbReference type="SAM" id="Coils"/>
    </source>
</evidence>
<organism evidence="3 4">
    <name type="scientific">Brachionus plicatilis</name>
    <name type="common">Marine rotifer</name>
    <name type="synonym">Brachionus muelleri</name>
    <dbReference type="NCBI Taxonomy" id="10195"/>
    <lineage>
        <taxon>Eukaryota</taxon>
        <taxon>Metazoa</taxon>
        <taxon>Spiralia</taxon>
        <taxon>Gnathifera</taxon>
        <taxon>Rotifera</taxon>
        <taxon>Eurotatoria</taxon>
        <taxon>Monogononta</taxon>
        <taxon>Pseudotrocha</taxon>
        <taxon>Ploima</taxon>
        <taxon>Brachionidae</taxon>
        <taxon>Brachionus</taxon>
    </lineage>
</organism>
<feature type="compositionally biased region" description="Low complexity" evidence="2">
    <location>
        <begin position="9"/>
        <end position="20"/>
    </location>
</feature>
<feature type="region of interest" description="Disordered" evidence="2">
    <location>
        <begin position="678"/>
        <end position="704"/>
    </location>
</feature>
<keyword evidence="4" id="KW-1185">Reference proteome</keyword>
<dbReference type="Proteomes" id="UP000276133">
    <property type="component" value="Unassembled WGS sequence"/>
</dbReference>
<evidence type="ECO:0000313" key="4">
    <source>
        <dbReference type="Proteomes" id="UP000276133"/>
    </source>
</evidence>
<gene>
    <name evidence="3" type="ORF">BpHYR1_006341</name>
</gene>
<feature type="compositionally biased region" description="Low complexity" evidence="2">
    <location>
        <begin position="213"/>
        <end position="241"/>
    </location>
</feature>
<feature type="region of interest" description="Disordered" evidence="2">
    <location>
        <begin position="1"/>
        <end position="24"/>
    </location>
</feature>
<feature type="compositionally biased region" description="Polar residues" evidence="2">
    <location>
        <begin position="401"/>
        <end position="412"/>
    </location>
</feature>
<feature type="region of interest" description="Disordered" evidence="2">
    <location>
        <begin position="210"/>
        <end position="252"/>
    </location>
</feature>
<keyword evidence="1" id="KW-0175">Coiled coil</keyword>
<proteinExistence type="predicted"/>
<feature type="region of interest" description="Disordered" evidence="2">
    <location>
        <begin position="136"/>
        <end position="156"/>
    </location>
</feature>
<feature type="compositionally biased region" description="Low complexity" evidence="2">
    <location>
        <begin position="61"/>
        <end position="78"/>
    </location>
</feature>
<evidence type="ECO:0000313" key="3">
    <source>
        <dbReference type="EMBL" id="RNA23208.1"/>
    </source>
</evidence>
<dbReference type="EMBL" id="REGN01003329">
    <property type="protein sequence ID" value="RNA23208.1"/>
    <property type="molecule type" value="Genomic_DNA"/>
</dbReference>
<feature type="coiled-coil region" evidence="1">
    <location>
        <begin position="547"/>
        <end position="574"/>
    </location>
</feature>
<dbReference type="OrthoDB" id="10185609at2759"/>